<dbReference type="InterPro" id="IPR038717">
    <property type="entry name" value="Tc1-like_DDE_dom"/>
</dbReference>
<sequence length="118" mass="13503">MQLLVNFLSKLKPSIPLQSEGVISIDTLSIKLNRSASGLMDARLMVIIKAKHHQLNEAHSCGYFMEAFDHFLYNGLHKWVFVIDNMMFDKTKSVQTILQENGCMVIYLIPYSPFLNPI</sequence>
<dbReference type="Gene3D" id="3.30.420.10">
    <property type="entry name" value="Ribonuclease H-like superfamily/Ribonuclease H"/>
    <property type="match status" value="1"/>
</dbReference>
<dbReference type="Pfam" id="PF13358">
    <property type="entry name" value="DDE_3"/>
    <property type="match status" value="1"/>
</dbReference>
<dbReference type="Proteomes" id="UP000031668">
    <property type="component" value="Unassembled WGS sequence"/>
</dbReference>
<evidence type="ECO:0000313" key="3">
    <source>
        <dbReference type="Proteomes" id="UP000031668"/>
    </source>
</evidence>
<name>A0A0C2JIZ6_THEKT</name>
<proteinExistence type="predicted"/>
<organism evidence="2 3">
    <name type="scientific">Thelohanellus kitauei</name>
    <name type="common">Myxosporean</name>
    <dbReference type="NCBI Taxonomy" id="669202"/>
    <lineage>
        <taxon>Eukaryota</taxon>
        <taxon>Metazoa</taxon>
        <taxon>Cnidaria</taxon>
        <taxon>Myxozoa</taxon>
        <taxon>Myxosporea</taxon>
        <taxon>Bivalvulida</taxon>
        <taxon>Platysporina</taxon>
        <taxon>Myxobolidae</taxon>
        <taxon>Thelohanellus</taxon>
    </lineage>
</organism>
<dbReference type="GO" id="GO:0003676">
    <property type="term" value="F:nucleic acid binding"/>
    <property type="evidence" value="ECO:0007669"/>
    <property type="project" value="InterPro"/>
</dbReference>
<accession>A0A0C2JIZ6</accession>
<dbReference type="InterPro" id="IPR036397">
    <property type="entry name" value="RNaseH_sf"/>
</dbReference>
<gene>
    <name evidence="2" type="ORF">RF11_10687</name>
</gene>
<dbReference type="OrthoDB" id="7668193at2759"/>
<evidence type="ECO:0000313" key="2">
    <source>
        <dbReference type="EMBL" id="KII69333.1"/>
    </source>
</evidence>
<dbReference type="EMBL" id="JWZT01002465">
    <property type="protein sequence ID" value="KII69333.1"/>
    <property type="molecule type" value="Genomic_DNA"/>
</dbReference>
<protein>
    <recommendedName>
        <fullName evidence="1">Tc1-like transposase DDE domain-containing protein</fullName>
    </recommendedName>
</protein>
<keyword evidence="3" id="KW-1185">Reference proteome</keyword>
<evidence type="ECO:0000259" key="1">
    <source>
        <dbReference type="Pfam" id="PF13358"/>
    </source>
</evidence>
<feature type="domain" description="Tc1-like transposase DDE" evidence="1">
    <location>
        <begin position="64"/>
        <end position="118"/>
    </location>
</feature>
<reference evidence="2 3" key="1">
    <citation type="journal article" date="2014" name="Genome Biol. Evol.">
        <title>The genome of the myxosporean Thelohanellus kitauei shows adaptations to nutrient acquisition within its fish host.</title>
        <authorList>
            <person name="Yang Y."/>
            <person name="Xiong J."/>
            <person name="Zhou Z."/>
            <person name="Huo F."/>
            <person name="Miao W."/>
            <person name="Ran C."/>
            <person name="Liu Y."/>
            <person name="Zhang J."/>
            <person name="Feng J."/>
            <person name="Wang M."/>
            <person name="Wang M."/>
            <person name="Wang L."/>
            <person name="Yao B."/>
        </authorList>
    </citation>
    <scope>NUCLEOTIDE SEQUENCE [LARGE SCALE GENOMIC DNA]</scope>
    <source>
        <strain evidence="2">Wuqing</strain>
    </source>
</reference>
<comment type="caution">
    <text evidence="2">The sequence shown here is derived from an EMBL/GenBank/DDBJ whole genome shotgun (WGS) entry which is preliminary data.</text>
</comment>
<dbReference type="AlphaFoldDB" id="A0A0C2JIZ6"/>